<dbReference type="AlphaFoldDB" id="A0A4R1RVX9"/>
<protein>
    <recommendedName>
        <fullName evidence="10">Phosphate-binding protein</fullName>
    </recommendedName>
</protein>
<comment type="similarity">
    <text evidence="3 10">Belongs to the PstS family.</text>
</comment>
<evidence type="ECO:0000259" key="11">
    <source>
        <dbReference type="Pfam" id="PF12849"/>
    </source>
</evidence>
<name>A0A4R1RVX9_HYDET</name>
<keyword evidence="10" id="KW-1003">Cell membrane</keyword>
<dbReference type="Proteomes" id="UP000295008">
    <property type="component" value="Unassembled WGS sequence"/>
</dbReference>
<dbReference type="InterPro" id="IPR024370">
    <property type="entry name" value="PBP_domain"/>
</dbReference>
<dbReference type="Pfam" id="PF12849">
    <property type="entry name" value="PBP_like_2"/>
    <property type="match status" value="1"/>
</dbReference>
<evidence type="ECO:0000256" key="1">
    <source>
        <dbReference type="ARBA" id="ARBA00002841"/>
    </source>
</evidence>
<evidence type="ECO:0000256" key="7">
    <source>
        <dbReference type="ARBA" id="ARBA00022729"/>
    </source>
</evidence>
<comment type="caution">
    <text evidence="12">The sequence shown here is derived from an EMBL/GenBank/DDBJ whole genome shotgun (WGS) entry which is preliminary data.</text>
</comment>
<reference evidence="12 13" key="1">
    <citation type="submission" date="2019-03" db="EMBL/GenBank/DDBJ databases">
        <title>Genomic Encyclopedia of Type Strains, Phase IV (KMG-IV): sequencing the most valuable type-strain genomes for metagenomic binning, comparative biology and taxonomic classification.</title>
        <authorList>
            <person name="Goeker M."/>
        </authorList>
    </citation>
    <scope>NUCLEOTIDE SEQUENCE [LARGE SCALE GENOMIC DNA]</scope>
    <source>
        <strain evidence="12 13">LX-B</strain>
    </source>
</reference>
<comment type="subunit">
    <text evidence="4 10">The complex is composed of two ATP-binding proteins (PstB), two transmembrane proteins (PstC and PstA) and a solute-binding protein (PstS).</text>
</comment>
<organism evidence="12 13">
    <name type="scientific">Hydrogenispora ethanolica</name>
    <dbReference type="NCBI Taxonomy" id="1082276"/>
    <lineage>
        <taxon>Bacteria</taxon>
        <taxon>Bacillati</taxon>
        <taxon>Bacillota</taxon>
        <taxon>Hydrogenispora</taxon>
    </lineage>
</organism>
<dbReference type="InterPro" id="IPR011862">
    <property type="entry name" value="Phos-bd"/>
</dbReference>
<evidence type="ECO:0000256" key="9">
    <source>
        <dbReference type="ARBA" id="ARBA00023288"/>
    </source>
</evidence>
<keyword evidence="5 10" id="KW-0813">Transport</keyword>
<accession>A0A4R1RVX9</accession>
<dbReference type="InterPro" id="IPR050811">
    <property type="entry name" value="Phosphate_ABC_transporter"/>
</dbReference>
<dbReference type="PANTHER" id="PTHR30570:SF1">
    <property type="entry name" value="PHOSPHATE-BINDING PROTEIN PSTS"/>
    <property type="match status" value="1"/>
</dbReference>
<gene>
    <name evidence="12" type="ORF">EDC14_101091</name>
</gene>
<keyword evidence="8 10" id="KW-0564">Palmitate</keyword>
<feature type="domain" description="PBP" evidence="11">
    <location>
        <begin position="35"/>
        <end position="260"/>
    </location>
</feature>
<keyword evidence="13" id="KW-1185">Reference proteome</keyword>
<keyword evidence="9 10" id="KW-0449">Lipoprotein</keyword>
<dbReference type="EMBL" id="SLUN01000010">
    <property type="protein sequence ID" value="TCL70102.1"/>
    <property type="molecule type" value="Genomic_DNA"/>
</dbReference>
<evidence type="ECO:0000256" key="6">
    <source>
        <dbReference type="ARBA" id="ARBA00022592"/>
    </source>
</evidence>
<evidence type="ECO:0000256" key="8">
    <source>
        <dbReference type="ARBA" id="ARBA00023139"/>
    </source>
</evidence>
<dbReference type="GO" id="GO:0006817">
    <property type="term" value="P:phosphate ion transport"/>
    <property type="evidence" value="ECO:0007669"/>
    <property type="project" value="UniProtKB-UniRule"/>
</dbReference>
<evidence type="ECO:0000256" key="10">
    <source>
        <dbReference type="RuleBase" id="RU367119"/>
    </source>
</evidence>
<sequence>MKRGVFVLRMKKMAPLAILILILGAALVAGCGGSDARLNIVGSTSVQPIAESLAEAFMKEHPGASINVQGGGSSAGIKAIADGTAGIGTSSRPLHPGEAKPGVAVTEIALDGIAVVVHPQNPVNGLTMEQLRAIFAGAITDWSALGGPKRPIVLVNREEGSGTRGAFAELVMGETKLAPKTLVQGSTGAVRQTVAGSPDAIGYISLAAADASVKILPMNGVICSVATVRAKQYPIVRPFLFIHQKEAGETVAEFLQYVLGEGQSLVVKEGLVAVK</sequence>
<dbReference type="CDD" id="cd13653">
    <property type="entry name" value="PBP2_phosphate_like_1"/>
    <property type="match status" value="1"/>
</dbReference>
<keyword evidence="7" id="KW-0732">Signal</keyword>
<dbReference type="GO" id="GO:0005886">
    <property type="term" value="C:plasma membrane"/>
    <property type="evidence" value="ECO:0007669"/>
    <property type="project" value="UniProtKB-SubCell"/>
</dbReference>
<comment type="function">
    <text evidence="1">Part of the ABC transporter complex PstSACB involved in phosphate import.</text>
</comment>
<keyword evidence="10" id="KW-0472">Membrane</keyword>
<comment type="subcellular location">
    <subcellularLocation>
        <location evidence="2 10">Cell membrane</location>
        <topology evidence="2 10">Lipid-anchor</topology>
    </subcellularLocation>
</comment>
<evidence type="ECO:0000256" key="3">
    <source>
        <dbReference type="ARBA" id="ARBA00008725"/>
    </source>
</evidence>
<evidence type="ECO:0000256" key="2">
    <source>
        <dbReference type="ARBA" id="ARBA00004193"/>
    </source>
</evidence>
<evidence type="ECO:0000313" key="12">
    <source>
        <dbReference type="EMBL" id="TCL70102.1"/>
    </source>
</evidence>
<dbReference type="PROSITE" id="PS51257">
    <property type="entry name" value="PROKAR_LIPOPROTEIN"/>
    <property type="match status" value="1"/>
</dbReference>
<dbReference type="SUPFAM" id="SSF53850">
    <property type="entry name" value="Periplasmic binding protein-like II"/>
    <property type="match status" value="1"/>
</dbReference>
<evidence type="ECO:0000313" key="13">
    <source>
        <dbReference type="Proteomes" id="UP000295008"/>
    </source>
</evidence>
<dbReference type="PANTHER" id="PTHR30570">
    <property type="entry name" value="PERIPLASMIC PHOSPHATE BINDING COMPONENT OF PHOSPHATE ABC TRANSPORTER"/>
    <property type="match status" value="1"/>
</dbReference>
<dbReference type="NCBIfam" id="TIGR02136">
    <property type="entry name" value="ptsS_2"/>
    <property type="match status" value="1"/>
</dbReference>
<dbReference type="GO" id="GO:0042301">
    <property type="term" value="F:phosphate ion binding"/>
    <property type="evidence" value="ECO:0007669"/>
    <property type="project" value="UniProtKB-UniRule"/>
</dbReference>
<evidence type="ECO:0000256" key="5">
    <source>
        <dbReference type="ARBA" id="ARBA00022448"/>
    </source>
</evidence>
<dbReference type="Gene3D" id="3.40.190.10">
    <property type="entry name" value="Periplasmic binding protein-like II"/>
    <property type="match status" value="2"/>
</dbReference>
<evidence type="ECO:0000256" key="4">
    <source>
        <dbReference type="ARBA" id="ARBA00011529"/>
    </source>
</evidence>
<keyword evidence="6 10" id="KW-0592">Phosphate transport</keyword>
<comment type="function">
    <text evidence="10">Involved in the system for phosphate transport across the cytoplasmic membrane.</text>
</comment>
<proteinExistence type="inferred from homology"/>